<dbReference type="RefSeq" id="XP_025021506.1">
    <property type="nucleotide sequence ID" value="XM_025165738.1"/>
</dbReference>
<dbReference type="KEGG" id="pbi:103053439"/>
<dbReference type="PROSITE" id="PS50181">
    <property type="entry name" value="FBOX"/>
    <property type="match status" value="1"/>
</dbReference>
<sequence>MSATHGGDWRALESALRSSLQLLRDKWGPRARLRGNTGGTPGEEEKETAGAAAGPPSALEALPIDVKLYIMSFLTPKDLIYLGSTNLYWRITIQDPLLWRYFLIRDLPSWNSVDRESLPDAKIFNQPFAELDNMGPYNFMAAYKKCCSFHKRCLKPNWPMYGTMPSFLQSLITQAEPRFAMFGPGLEDLDQSLVYKMMGSPEILPLAGMPSRQIHGIGSGVTFHLNGQKFNILTLYSKTSKERQRDKADTNSINKMFYEVSKVDGTTQYNLIEHVQNVCRVADGFIYVADAEAHKRHNRQTEFARMAAMLDPTLGPSTRPLLILSCISNARMERIPCIYLAHQLQLNLVDRPWMVQDTEAATLVGLLDGIQWLLEQIKH</sequence>
<organism evidence="3 4">
    <name type="scientific">Python bivittatus</name>
    <name type="common">Burmese python</name>
    <name type="synonym">Python molurus bivittatus</name>
    <dbReference type="NCBI Taxonomy" id="176946"/>
    <lineage>
        <taxon>Eukaryota</taxon>
        <taxon>Metazoa</taxon>
        <taxon>Chordata</taxon>
        <taxon>Craniata</taxon>
        <taxon>Vertebrata</taxon>
        <taxon>Euteleostomi</taxon>
        <taxon>Lepidosauria</taxon>
        <taxon>Squamata</taxon>
        <taxon>Bifurcata</taxon>
        <taxon>Unidentata</taxon>
        <taxon>Episquamata</taxon>
        <taxon>Toxicofera</taxon>
        <taxon>Serpentes</taxon>
        <taxon>Henophidia</taxon>
        <taxon>Pythonidae</taxon>
        <taxon>Python</taxon>
    </lineage>
</organism>
<dbReference type="Pfam" id="PF12937">
    <property type="entry name" value="F-box-like"/>
    <property type="match status" value="1"/>
</dbReference>
<proteinExistence type="predicted"/>
<dbReference type="GO" id="GO:0031146">
    <property type="term" value="P:SCF-dependent proteasomal ubiquitin-dependent protein catabolic process"/>
    <property type="evidence" value="ECO:0007669"/>
    <property type="project" value="InterPro"/>
</dbReference>
<accession>A0A9F5IPY9</accession>
<evidence type="ECO:0000313" key="5">
    <source>
        <dbReference type="RefSeq" id="XP_025021508.1"/>
    </source>
</evidence>
<dbReference type="InterPro" id="IPR036047">
    <property type="entry name" value="F-box-like_dom_sf"/>
</dbReference>
<dbReference type="SUPFAM" id="SSF81383">
    <property type="entry name" value="F-box domain"/>
    <property type="match status" value="1"/>
</dbReference>
<dbReference type="PANTHER" id="PTHR16008">
    <property type="entry name" value="F-BOX ONLY PROTEIN 4"/>
    <property type="match status" value="1"/>
</dbReference>
<dbReference type="InterPro" id="IPR001810">
    <property type="entry name" value="F-box_dom"/>
</dbReference>
<dbReference type="PANTHER" id="PTHR16008:SF4">
    <property type="entry name" value="F-BOX ONLY PROTEIN 4"/>
    <property type="match status" value="1"/>
</dbReference>
<evidence type="ECO:0000313" key="3">
    <source>
        <dbReference type="Proteomes" id="UP000695026"/>
    </source>
</evidence>
<dbReference type="OrthoDB" id="3219396at2759"/>
<dbReference type="CTD" id="26272"/>
<dbReference type="Proteomes" id="UP000695026">
    <property type="component" value="Unplaced"/>
</dbReference>
<evidence type="ECO:0000259" key="2">
    <source>
        <dbReference type="PROSITE" id="PS50181"/>
    </source>
</evidence>
<keyword evidence="3" id="KW-1185">Reference proteome</keyword>
<feature type="region of interest" description="Disordered" evidence="1">
    <location>
        <begin position="30"/>
        <end position="54"/>
    </location>
</feature>
<dbReference type="GO" id="GO:0019005">
    <property type="term" value="C:SCF ubiquitin ligase complex"/>
    <property type="evidence" value="ECO:0007669"/>
    <property type="project" value="TreeGrafter"/>
</dbReference>
<dbReference type="AlphaFoldDB" id="A0A9F5IPY9"/>
<gene>
    <name evidence="4 5" type="primary">FBXO4</name>
</gene>
<dbReference type="Gene3D" id="1.20.1280.50">
    <property type="match status" value="1"/>
</dbReference>
<name>A0A9F5IPY9_PYTBI</name>
<dbReference type="InterPro" id="IPR027417">
    <property type="entry name" value="P-loop_NTPase"/>
</dbReference>
<dbReference type="InterPro" id="IPR039588">
    <property type="entry name" value="FBXO4"/>
</dbReference>
<dbReference type="GO" id="GO:0000209">
    <property type="term" value="P:protein polyubiquitination"/>
    <property type="evidence" value="ECO:0007669"/>
    <property type="project" value="TreeGrafter"/>
</dbReference>
<evidence type="ECO:0000256" key="1">
    <source>
        <dbReference type="SAM" id="MobiDB-lite"/>
    </source>
</evidence>
<feature type="domain" description="F-box" evidence="2">
    <location>
        <begin position="56"/>
        <end position="102"/>
    </location>
</feature>
<dbReference type="CDD" id="cd11656">
    <property type="entry name" value="FBX4_GTPase_like"/>
    <property type="match status" value="1"/>
</dbReference>
<reference evidence="4 5" key="1">
    <citation type="submission" date="2025-04" db="UniProtKB">
        <authorList>
            <consortium name="RefSeq"/>
        </authorList>
    </citation>
    <scope>IDENTIFICATION</scope>
    <source>
        <tissue evidence="4 5">Liver</tissue>
    </source>
</reference>
<dbReference type="RefSeq" id="XP_025021508.1">
    <property type="nucleotide sequence ID" value="XM_025165740.1"/>
</dbReference>
<evidence type="ECO:0000313" key="4">
    <source>
        <dbReference type="RefSeq" id="XP_025021506.1"/>
    </source>
</evidence>
<dbReference type="GeneID" id="103053439"/>
<protein>
    <submittedName>
        <fullName evidence="4">F-box only protein 4 isoform X1</fullName>
    </submittedName>
    <submittedName>
        <fullName evidence="5">F-box only protein 4 isoform X2</fullName>
    </submittedName>
</protein>
<dbReference type="Gene3D" id="3.40.50.300">
    <property type="entry name" value="P-loop containing nucleotide triphosphate hydrolases"/>
    <property type="match status" value="1"/>
</dbReference>